<reference evidence="2" key="1">
    <citation type="submission" date="2022-01" db="EMBL/GenBank/DDBJ databases">
        <authorList>
            <person name="King R."/>
        </authorList>
    </citation>
    <scope>NUCLEOTIDE SEQUENCE</scope>
</reference>
<name>A0A9P0MXK5_NEZVI</name>
<proteinExistence type="predicted"/>
<evidence type="ECO:0000256" key="1">
    <source>
        <dbReference type="SAM" id="MobiDB-lite"/>
    </source>
</evidence>
<evidence type="ECO:0000313" key="3">
    <source>
        <dbReference type="Proteomes" id="UP001152798"/>
    </source>
</evidence>
<accession>A0A9P0MXK5</accession>
<dbReference type="AlphaFoldDB" id="A0A9P0MXK5"/>
<evidence type="ECO:0000313" key="2">
    <source>
        <dbReference type="EMBL" id="CAH1407472.1"/>
    </source>
</evidence>
<organism evidence="2 3">
    <name type="scientific">Nezara viridula</name>
    <name type="common">Southern green stink bug</name>
    <name type="synonym">Cimex viridulus</name>
    <dbReference type="NCBI Taxonomy" id="85310"/>
    <lineage>
        <taxon>Eukaryota</taxon>
        <taxon>Metazoa</taxon>
        <taxon>Ecdysozoa</taxon>
        <taxon>Arthropoda</taxon>
        <taxon>Hexapoda</taxon>
        <taxon>Insecta</taxon>
        <taxon>Pterygota</taxon>
        <taxon>Neoptera</taxon>
        <taxon>Paraneoptera</taxon>
        <taxon>Hemiptera</taxon>
        <taxon>Heteroptera</taxon>
        <taxon>Panheteroptera</taxon>
        <taxon>Pentatomomorpha</taxon>
        <taxon>Pentatomoidea</taxon>
        <taxon>Pentatomidae</taxon>
        <taxon>Pentatominae</taxon>
        <taxon>Nezara</taxon>
    </lineage>
</organism>
<gene>
    <name evidence="2" type="ORF">NEZAVI_LOCUS15180</name>
</gene>
<feature type="region of interest" description="Disordered" evidence="1">
    <location>
        <begin position="91"/>
        <end position="118"/>
    </location>
</feature>
<sequence>MLVCGWICYIKTSRDLWDSKRASRNFIVELMIAIRELSDFLIIGAHACSLVQAMPAFVLPFADEQDGDGISLYNFLLGSNQLLGPDRLFEKSAGPDDGDLAAQREDSEPTAGFNVVHS</sequence>
<dbReference type="OrthoDB" id="6623183at2759"/>
<dbReference type="Proteomes" id="UP001152798">
    <property type="component" value="Chromosome 7"/>
</dbReference>
<protein>
    <submittedName>
        <fullName evidence="2">Uncharacterized protein</fullName>
    </submittedName>
</protein>
<keyword evidence="3" id="KW-1185">Reference proteome</keyword>
<dbReference type="EMBL" id="OV725083">
    <property type="protein sequence ID" value="CAH1407472.1"/>
    <property type="molecule type" value="Genomic_DNA"/>
</dbReference>